<dbReference type="InterPro" id="IPR013783">
    <property type="entry name" value="Ig-like_fold"/>
</dbReference>
<evidence type="ECO:0000313" key="6">
    <source>
        <dbReference type="Proteomes" id="UP000391834"/>
    </source>
</evidence>
<dbReference type="Pfam" id="PF16586">
    <property type="entry name" value="DUF5060"/>
    <property type="match status" value="1"/>
</dbReference>
<dbReference type="InterPro" id="IPR032260">
    <property type="entry name" value="DUF5060"/>
</dbReference>
<evidence type="ECO:0000259" key="3">
    <source>
        <dbReference type="Pfam" id="PF16586"/>
    </source>
</evidence>
<dbReference type="OrthoDB" id="59486at2"/>
<dbReference type="Proteomes" id="UP000391834">
    <property type="component" value="Unassembled WGS sequence"/>
</dbReference>
<dbReference type="Gene3D" id="3.20.20.80">
    <property type="entry name" value="Glycosidases"/>
    <property type="match status" value="1"/>
</dbReference>
<feature type="domain" description="DUF5060" evidence="3">
    <location>
        <begin position="26"/>
        <end position="92"/>
    </location>
</feature>
<feature type="domain" description="DUF5605" evidence="4">
    <location>
        <begin position="430"/>
        <end position="515"/>
    </location>
</feature>
<gene>
    <name evidence="5" type="ORF">PbJCM13498_01790</name>
</gene>
<dbReference type="PANTHER" id="PTHR37836:SF2">
    <property type="entry name" value="DUF4038 DOMAIN-CONTAINING PROTEIN"/>
    <property type="match status" value="1"/>
</dbReference>
<dbReference type="Gene3D" id="2.60.40.10">
    <property type="entry name" value="Immunoglobulins"/>
    <property type="match status" value="1"/>
</dbReference>
<feature type="domain" description="Apiosidase-like catalytic" evidence="2">
    <location>
        <begin position="122"/>
        <end position="378"/>
    </location>
</feature>
<dbReference type="InterPro" id="IPR041239">
    <property type="entry name" value="DUF5605"/>
</dbReference>
<feature type="chain" id="PRO_5024452249" description="DUF5060 domain-containing protein" evidence="1">
    <location>
        <begin position="20"/>
        <end position="518"/>
    </location>
</feature>
<evidence type="ECO:0000256" key="1">
    <source>
        <dbReference type="SAM" id="SignalP"/>
    </source>
</evidence>
<evidence type="ECO:0008006" key="7">
    <source>
        <dbReference type="Google" id="ProtNLM"/>
    </source>
</evidence>
<comment type="caution">
    <text evidence="5">The sequence shown here is derived from an EMBL/GenBank/DDBJ whole genome shotgun (WGS) entry which is preliminary data.</text>
</comment>
<dbReference type="RefSeq" id="WP_025864913.1">
    <property type="nucleotide sequence ID" value="NZ_BLAX01000001.1"/>
</dbReference>
<dbReference type="AlphaFoldDB" id="A0A5M4AUS7"/>
<proteinExistence type="predicted"/>
<evidence type="ECO:0000259" key="2">
    <source>
        <dbReference type="Pfam" id="PF13204"/>
    </source>
</evidence>
<dbReference type="Pfam" id="PF18310">
    <property type="entry name" value="DUF5605"/>
    <property type="match status" value="1"/>
</dbReference>
<dbReference type="Pfam" id="PF13204">
    <property type="entry name" value="Apiosidase"/>
    <property type="match status" value="1"/>
</dbReference>
<feature type="signal peptide" evidence="1">
    <location>
        <begin position="1"/>
        <end position="19"/>
    </location>
</feature>
<accession>A0A5M4AUS7</accession>
<keyword evidence="1" id="KW-0732">Signal</keyword>
<dbReference type="Gene3D" id="2.60.40.3950">
    <property type="match status" value="1"/>
</dbReference>
<dbReference type="InterPro" id="IPR017853">
    <property type="entry name" value="GH"/>
</dbReference>
<name>A0A5M4AUS7_9BACT</name>
<dbReference type="SUPFAM" id="SSF51445">
    <property type="entry name" value="(Trans)glycosidases"/>
    <property type="match status" value="1"/>
</dbReference>
<evidence type="ECO:0000313" key="5">
    <source>
        <dbReference type="EMBL" id="GET31316.1"/>
    </source>
</evidence>
<dbReference type="InterPro" id="IPR025277">
    <property type="entry name" value="Apiosidase-like_cat_dom"/>
</dbReference>
<reference evidence="5 6" key="1">
    <citation type="submission" date="2019-10" db="EMBL/GenBank/DDBJ databases">
        <title>Prolixibacter strains distinguished by the presence of nitrate reductase genes were adept at nitrate-dependent anaerobic corrosion of metallic iron and carbon steel.</title>
        <authorList>
            <person name="Iino T."/>
            <person name="Shono N."/>
            <person name="Ito K."/>
            <person name="Nakamura R."/>
            <person name="Sueoka K."/>
            <person name="Harayama S."/>
            <person name="Ohkuma M."/>
        </authorList>
    </citation>
    <scope>NUCLEOTIDE SEQUENCE [LARGE SCALE GENOMIC DNA]</scope>
    <source>
        <strain evidence="5 6">JCM 13498</strain>
    </source>
</reference>
<evidence type="ECO:0000259" key="4">
    <source>
        <dbReference type="Pfam" id="PF18310"/>
    </source>
</evidence>
<dbReference type="EMBL" id="BLAX01000001">
    <property type="protein sequence ID" value="GET31316.1"/>
    <property type="molecule type" value="Genomic_DNA"/>
</dbReference>
<dbReference type="PANTHER" id="PTHR37836">
    <property type="entry name" value="LMO1036 PROTEIN"/>
    <property type="match status" value="1"/>
</dbReference>
<organism evidence="5 6">
    <name type="scientific">Prolixibacter bellariivorans</name>
    <dbReference type="NCBI Taxonomy" id="314319"/>
    <lineage>
        <taxon>Bacteria</taxon>
        <taxon>Pseudomonadati</taxon>
        <taxon>Bacteroidota</taxon>
        <taxon>Bacteroidia</taxon>
        <taxon>Marinilabiliales</taxon>
        <taxon>Prolixibacteraceae</taxon>
        <taxon>Prolixibacter</taxon>
    </lineage>
</organism>
<keyword evidence="6" id="KW-1185">Reference proteome</keyword>
<sequence>MKRKLVSIILLLIPVLVFSQSPKKSVEKWGVYEVTLKGPSTGNPFVGLELSAVFTNGKETFEPDGFYDGNGIFKIRFMPDKEGTWTYVTHSNNDKLNGIKGSFFCTPPSDNDHGPVKVSDTYNFSYADGTRFIPFGTTIYEWCFSPDSIRKETIATMKHSPFNKARMLVLPPFNKRYLKGPYKLDIFPFEGTPPKNWNYARFNPAFFQRIENGIKQLNEIGVQADVILLNPYDGGWGFENVDLATDKRLIKYCVARFAAYRNVWWSLSNENSFIESLTDKDWDQLFKLVQRKDPYHHLRSIHNGDRIYHYTEPWVTHVSLQNYNASKEPGVVPLLRDIYRKPIILDEINYEGNINSRWGQLTGQQMTHRFWTTYVGGGYATHGESYKTSRWISNGGGLIGTSPARIAFLKKIVDAAPALNPIDQAYILNLAGEPGNYYLKYFGKQAPKQWKFELPHKNLKDGMRFKVEIIDTWNMTITQVNKIFEVKKLDNYYFIDKENRSVKLPGKPYMALRITRIE</sequence>
<protein>
    <recommendedName>
        <fullName evidence="7">DUF5060 domain-containing protein</fullName>
    </recommendedName>
</protein>